<sequence length="218" mass="24016">MAWGVEDECGEVAVRMAVMAAMARGPIASRSRLSRFSRLRSTRGASYAIRQSAITGLARPVALLAGWPFCECEQQWAAYELRAHGRFNRARPHTRRPDDWERAPSTEAVEGDCASPDDPGLAYRHPIAAVLSIAPHDRHVSKSAEATPNLQVGLASTAPQCGRRTASRGLDLVHPIRLWRQPAESSSLLWLCLTLPRRQLSPRKTFSSSRSRLALAQA</sequence>
<keyword evidence="3" id="KW-1185">Reference proteome</keyword>
<evidence type="ECO:0000256" key="1">
    <source>
        <dbReference type="SAM" id="MobiDB-lite"/>
    </source>
</evidence>
<gene>
    <name evidence="2" type="ORF">CC78DRAFT_576836</name>
</gene>
<feature type="region of interest" description="Disordered" evidence="1">
    <location>
        <begin position="91"/>
        <end position="115"/>
    </location>
</feature>
<evidence type="ECO:0000313" key="2">
    <source>
        <dbReference type="EMBL" id="KAF2267824.1"/>
    </source>
</evidence>
<dbReference type="AlphaFoldDB" id="A0A9P4N805"/>
<reference evidence="3" key="1">
    <citation type="journal article" date="2020" name="Stud. Mycol.">
        <title>101 Dothideomycetes genomes: A test case for predicting lifestyles and emergence of pathogens.</title>
        <authorList>
            <person name="Haridas S."/>
            <person name="Albert R."/>
            <person name="Binder M."/>
            <person name="Bloem J."/>
            <person name="LaButti K."/>
            <person name="Salamov A."/>
            <person name="Andreopoulos B."/>
            <person name="Baker S."/>
            <person name="Barry K."/>
            <person name="Bills G."/>
            <person name="Bluhm B."/>
            <person name="Cannon C."/>
            <person name="Castanera R."/>
            <person name="Culley D."/>
            <person name="Daum C."/>
            <person name="Ezra D."/>
            <person name="Gonzalez J."/>
            <person name="Henrissat B."/>
            <person name="Kuo A."/>
            <person name="Liang C."/>
            <person name="Lipzen A."/>
            <person name="Lutzoni F."/>
            <person name="Magnuson J."/>
            <person name="Mondo S."/>
            <person name="Nolan M."/>
            <person name="Ohm R."/>
            <person name="Pangilinan J."/>
            <person name="Park H.-J."/>
            <person name="Ramirez L."/>
            <person name="Alfaro M."/>
            <person name="Sun H."/>
            <person name="Tritt A."/>
            <person name="Yoshinaga Y."/>
            <person name="Zwiers L.-H."/>
            <person name="Turgeon B."/>
            <person name="Goodwin S."/>
            <person name="Spatafora J."/>
            <person name="Crous P."/>
            <person name="Grigoriev I."/>
        </authorList>
    </citation>
    <scope>NUCLEOTIDE SEQUENCE [LARGE SCALE GENOMIC DNA]</scope>
    <source>
        <strain evidence="3">CBS 304.66</strain>
    </source>
</reference>
<dbReference type="EMBL" id="ML986589">
    <property type="protein sequence ID" value="KAF2267824.1"/>
    <property type="molecule type" value="Genomic_DNA"/>
</dbReference>
<accession>A0A9P4N805</accession>
<proteinExistence type="predicted"/>
<dbReference type="Proteomes" id="UP000800093">
    <property type="component" value="Unassembled WGS sequence"/>
</dbReference>
<comment type="caution">
    <text evidence="2">The sequence shown here is derived from an EMBL/GenBank/DDBJ whole genome shotgun (WGS) entry which is preliminary data.</text>
</comment>
<name>A0A9P4N805_9PLEO</name>
<organism evidence="2 3">
    <name type="scientific">Lojkania enalia</name>
    <dbReference type="NCBI Taxonomy" id="147567"/>
    <lineage>
        <taxon>Eukaryota</taxon>
        <taxon>Fungi</taxon>
        <taxon>Dikarya</taxon>
        <taxon>Ascomycota</taxon>
        <taxon>Pezizomycotina</taxon>
        <taxon>Dothideomycetes</taxon>
        <taxon>Pleosporomycetidae</taxon>
        <taxon>Pleosporales</taxon>
        <taxon>Pleosporales incertae sedis</taxon>
        <taxon>Lojkania</taxon>
    </lineage>
</organism>
<protein>
    <submittedName>
        <fullName evidence="2">Uncharacterized protein</fullName>
    </submittedName>
</protein>
<feature type="compositionally biased region" description="Basic and acidic residues" evidence="1">
    <location>
        <begin position="95"/>
        <end position="104"/>
    </location>
</feature>
<evidence type="ECO:0000313" key="3">
    <source>
        <dbReference type="Proteomes" id="UP000800093"/>
    </source>
</evidence>